<name>A0AAD8GSE7_9APIA</name>
<evidence type="ECO:0000313" key="1">
    <source>
        <dbReference type="EMBL" id="KAK1354292.1"/>
    </source>
</evidence>
<dbReference type="AlphaFoldDB" id="A0AAD8GSE7"/>
<sequence length="169" mass="19806">MVFVPTTMKFTKDFYYRTTWKGFSSVFDQSILPICWVVVATNYVVALANAEWKLKVEDHPNIPPLDVQQILYYMPIYNPYYKACRREDDGYTGQVIDGYEYIRDFGIFEDVPTTSKFGHVVMLTGFGINAEREKNCFGRSRIPLGLNLETTDMRRFRLSLSMMFDTFMM</sequence>
<keyword evidence="2" id="KW-1185">Reference proteome</keyword>
<comment type="caution">
    <text evidence="1">The sequence shown here is derived from an EMBL/GenBank/DDBJ whole genome shotgun (WGS) entry which is preliminary data.</text>
</comment>
<dbReference type="EMBL" id="JAUIZM010000011">
    <property type="protein sequence ID" value="KAK1354292.1"/>
    <property type="molecule type" value="Genomic_DNA"/>
</dbReference>
<proteinExistence type="predicted"/>
<evidence type="ECO:0000313" key="2">
    <source>
        <dbReference type="Proteomes" id="UP001237642"/>
    </source>
</evidence>
<organism evidence="1 2">
    <name type="scientific">Heracleum sosnowskyi</name>
    <dbReference type="NCBI Taxonomy" id="360622"/>
    <lineage>
        <taxon>Eukaryota</taxon>
        <taxon>Viridiplantae</taxon>
        <taxon>Streptophyta</taxon>
        <taxon>Embryophyta</taxon>
        <taxon>Tracheophyta</taxon>
        <taxon>Spermatophyta</taxon>
        <taxon>Magnoliopsida</taxon>
        <taxon>eudicotyledons</taxon>
        <taxon>Gunneridae</taxon>
        <taxon>Pentapetalae</taxon>
        <taxon>asterids</taxon>
        <taxon>campanulids</taxon>
        <taxon>Apiales</taxon>
        <taxon>Apiaceae</taxon>
        <taxon>Apioideae</taxon>
        <taxon>apioid superclade</taxon>
        <taxon>Tordylieae</taxon>
        <taxon>Tordyliinae</taxon>
        <taxon>Heracleum</taxon>
    </lineage>
</organism>
<protein>
    <submittedName>
        <fullName evidence="1">Uncharacterized protein</fullName>
    </submittedName>
</protein>
<reference evidence="1" key="2">
    <citation type="submission" date="2023-05" db="EMBL/GenBank/DDBJ databases">
        <authorList>
            <person name="Schelkunov M.I."/>
        </authorList>
    </citation>
    <scope>NUCLEOTIDE SEQUENCE</scope>
    <source>
        <strain evidence="1">Hsosn_3</strain>
        <tissue evidence="1">Leaf</tissue>
    </source>
</reference>
<accession>A0AAD8GSE7</accession>
<gene>
    <name evidence="1" type="ORF">POM88_047548</name>
</gene>
<dbReference type="Proteomes" id="UP001237642">
    <property type="component" value="Unassembled WGS sequence"/>
</dbReference>
<reference evidence="1" key="1">
    <citation type="submission" date="2023-02" db="EMBL/GenBank/DDBJ databases">
        <title>Genome of toxic invasive species Heracleum sosnowskyi carries increased number of genes despite the absence of recent whole-genome duplications.</title>
        <authorList>
            <person name="Schelkunov M."/>
            <person name="Shtratnikova V."/>
            <person name="Makarenko M."/>
            <person name="Klepikova A."/>
            <person name="Omelchenko D."/>
            <person name="Novikova G."/>
            <person name="Obukhova E."/>
            <person name="Bogdanov V."/>
            <person name="Penin A."/>
            <person name="Logacheva M."/>
        </authorList>
    </citation>
    <scope>NUCLEOTIDE SEQUENCE</scope>
    <source>
        <strain evidence="1">Hsosn_3</strain>
        <tissue evidence="1">Leaf</tissue>
    </source>
</reference>